<protein>
    <submittedName>
        <fullName evidence="1">Uncharacterized protein</fullName>
    </submittedName>
</protein>
<name>A0AAE1Y880_9LAMI</name>
<sequence>MVMIREERHVKMPPPAYHPQTSSITVSVCYGGVLRNLPVPASVGGKWQNFDYVNVNHMSMATLDLLAEKCGITEEGKMYYIIKNHGFKLLLGYDDILQNASEHMCNREFCVYIEYNPPHPEEESLTTPEPVGSVNPDILPPQNPQVLVQEDANQGIARTVLTEPGPAITQASQPGPSMYEQLQMANNSTSLQPQFTLQPRLNI</sequence>
<evidence type="ECO:0000313" key="2">
    <source>
        <dbReference type="Proteomes" id="UP001293254"/>
    </source>
</evidence>
<dbReference type="EMBL" id="JACGWO010000006">
    <property type="protein sequence ID" value="KAK4425189.1"/>
    <property type="molecule type" value="Genomic_DNA"/>
</dbReference>
<organism evidence="1 2">
    <name type="scientific">Sesamum alatum</name>
    <dbReference type="NCBI Taxonomy" id="300844"/>
    <lineage>
        <taxon>Eukaryota</taxon>
        <taxon>Viridiplantae</taxon>
        <taxon>Streptophyta</taxon>
        <taxon>Embryophyta</taxon>
        <taxon>Tracheophyta</taxon>
        <taxon>Spermatophyta</taxon>
        <taxon>Magnoliopsida</taxon>
        <taxon>eudicotyledons</taxon>
        <taxon>Gunneridae</taxon>
        <taxon>Pentapetalae</taxon>
        <taxon>asterids</taxon>
        <taxon>lamiids</taxon>
        <taxon>Lamiales</taxon>
        <taxon>Pedaliaceae</taxon>
        <taxon>Sesamum</taxon>
    </lineage>
</organism>
<accession>A0AAE1Y880</accession>
<dbReference type="Proteomes" id="UP001293254">
    <property type="component" value="Unassembled WGS sequence"/>
</dbReference>
<gene>
    <name evidence="1" type="ORF">Salat_1712800</name>
</gene>
<comment type="caution">
    <text evidence="1">The sequence shown here is derived from an EMBL/GenBank/DDBJ whole genome shotgun (WGS) entry which is preliminary data.</text>
</comment>
<reference evidence="1" key="1">
    <citation type="submission" date="2020-06" db="EMBL/GenBank/DDBJ databases">
        <authorList>
            <person name="Li T."/>
            <person name="Hu X."/>
            <person name="Zhang T."/>
            <person name="Song X."/>
            <person name="Zhang H."/>
            <person name="Dai N."/>
            <person name="Sheng W."/>
            <person name="Hou X."/>
            <person name="Wei L."/>
        </authorList>
    </citation>
    <scope>NUCLEOTIDE SEQUENCE</scope>
    <source>
        <strain evidence="1">3651</strain>
        <tissue evidence="1">Leaf</tissue>
    </source>
</reference>
<proteinExistence type="predicted"/>
<evidence type="ECO:0000313" key="1">
    <source>
        <dbReference type="EMBL" id="KAK4425189.1"/>
    </source>
</evidence>
<dbReference type="AlphaFoldDB" id="A0AAE1Y880"/>
<keyword evidence="2" id="KW-1185">Reference proteome</keyword>
<reference evidence="1" key="2">
    <citation type="journal article" date="2024" name="Plant">
        <title>Genomic evolution and insights into agronomic trait innovations of Sesamum species.</title>
        <authorList>
            <person name="Miao H."/>
            <person name="Wang L."/>
            <person name="Qu L."/>
            <person name="Liu H."/>
            <person name="Sun Y."/>
            <person name="Le M."/>
            <person name="Wang Q."/>
            <person name="Wei S."/>
            <person name="Zheng Y."/>
            <person name="Lin W."/>
            <person name="Duan Y."/>
            <person name="Cao H."/>
            <person name="Xiong S."/>
            <person name="Wang X."/>
            <person name="Wei L."/>
            <person name="Li C."/>
            <person name="Ma Q."/>
            <person name="Ju M."/>
            <person name="Zhao R."/>
            <person name="Li G."/>
            <person name="Mu C."/>
            <person name="Tian Q."/>
            <person name="Mei H."/>
            <person name="Zhang T."/>
            <person name="Gao T."/>
            <person name="Zhang H."/>
        </authorList>
    </citation>
    <scope>NUCLEOTIDE SEQUENCE</scope>
    <source>
        <strain evidence="1">3651</strain>
    </source>
</reference>